<organism evidence="1 2">
    <name type="scientific">Vibrio ostreicida</name>
    <dbReference type="NCBI Taxonomy" id="526588"/>
    <lineage>
        <taxon>Bacteria</taxon>
        <taxon>Pseudomonadati</taxon>
        <taxon>Pseudomonadota</taxon>
        <taxon>Gammaproteobacteria</taxon>
        <taxon>Vibrionales</taxon>
        <taxon>Vibrionaceae</taxon>
        <taxon>Vibrio</taxon>
    </lineage>
</organism>
<accession>A0ABT8BXL4</accession>
<reference evidence="2" key="1">
    <citation type="journal article" date="2019" name="Int. J. Syst. Evol. Microbiol.">
        <title>The Global Catalogue of Microorganisms (GCM) 10K type strain sequencing project: providing services to taxonomists for standard genome sequencing and annotation.</title>
        <authorList>
            <consortium name="The Broad Institute Genomics Platform"/>
            <consortium name="The Broad Institute Genome Sequencing Center for Infectious Disease"/>
            <person name="Wu L."/>
            <person name="Ma J."/>
        </authorList>
    </citation>
    <scope>NUCLEOTIDE SEQUENCE [LARGE SCALE GENOMIC DNA]</scope>
    <source>
        <strain evidence="2">CECT 7398</strain>
    </source>
</reference>
<gene>
    <name evidence="1" type="ORF">QWZ16_17490</name>
</gene>
<protein>
    <submittedName>
        <fullName evidence="1">Uncharacterized protein</fullName>
    </submittedName>
</protein>
<evidence type="ECO:0000313" key="2">
    <source>
        <dbReference type="Proteomes" id="UP001238540"/>
    </source>
</evidence>
<dbReference type="RefSeq" id="WP_290312913.1">
    <property type="nucleotide sequence ID" value="NZ_JAUFQC010000027.1"/>
</dbReference>
<dbReference type="EMBL" id="JAUFQC010000027">
    <property type="protein sequence ID" value="MDN3611398.1"/>
    <property type="molecule type" value="Genomic_DNA"/>
</dbReference>
<name>A0ABT8BXL4_9VIBR</name>
<comment type="caution">
    <text evidence="1">The sequence shown here is derived from an EMBL/GenBank/DDBJ whole genome shotgun (WGS) entry which is preliminary data.</text>
</comment>
<sequence length="98" mass="11514">MTYLHHAKIQYSNTLHGIAIMRLLWVGCVYVDHLYHFGVTRQHRYPPYICLKYGVNHSHVVMENGPQGDVFYDNPKYHCLKKLVFGYLARSPPLQLIQ</sequence>
<proteinExistence type="predicted"/>
<dbReference type="Proteomes" id="UP001238540">
    <property type="component" value="Unassembled WGS sequence"/>
</dbReference>
<evidence type="ECO:0000313" key="1">
    <source>
        <dbReference type="EMBL" id="MDN3611398.1"/>
    </source>
</evidence>
<keyword evidence="2" id="KW-1185">Reference proteome</keyword>